<gene>
    <name evidence="1" type="ORF">METZ01_LOCUS119557</name>
</gene>
<evidence type="ECO:0000313" key="1">
    <source>
        <dbReference type="EMBL" id="SVA66703.1"/>
    </source>
</evidence>
<dbReference type="AlphaFoldDB" id="A0A381XR37"/>
<dbReference type="InterPro" id="IPR011447">
    <property type="entry name" value="DUF1552"/>
</dbReference>
<evidence type="ECO:0008006" key="2">
    <source>
        <dbReference type="Google" id="ProtNLM"/>
    </source>
</evidence>
<sequence length="443" mass="48137">MLKGLGATVALPFLDAMVPAFARAAQVHAAAPTRMAFVYVPNGIIMDEWRVAGLDGTFPLPTEFPRILEPAAPYRDQFSVLSGLTQDGGRAHGDGPGDHARAGASYLTGVHPKETAGADIQAGISVDQVAAQQIGSQTRLASLELGCEEGLYGGNCDGRYSCAYSNTISWRTPSAPMPQETSPRAVFERMFGADLDPDPVRRARRAAYDQSVLDLVLEEARTLQGALGATDRRKLDEYLFSVRDIEKRIVEAERAADVAPPELARPRPGVPESFIAHARLMFDLMTVAFQTDTTRVITFMIGLELGNKVYREAGISEAHHGLTHHRGDAEKIEKITQINRFHVEQFTHLLKRLSATTDGDGTLLDHSMVVYGAGISDGNRHHHHDLPTLLAGRAGGRITPGRHLSYAPETPMNNLFMTMLDHVGVQIDALGDSTERLGYLSGV</sequence>
<organism evidence="1">
    <name type="scientific">marine metagenome</name>
    <dbReference type="NCBI Taxonomy" id="408172"/>
    <lineage>
        <taxon>unclassified sequences</taxon>
        <taxon>metagenomes</taxon>
        <taxon>ecological metagenomes</taxon>
    </lineage>
</organism>
<reference evidence="1" key="1">
    <citation type="submission" date="2018-05" db="EMBL/GenBank/DDBJ databases">
        <authorList>
            <person name="Lanie J.A."/>
            <person name="Ng W.-L."/>
            <person name="Kazmierczak K.M."/>
            <person name="Andrzejewski T.M."/>
            <person name="Davidsen T.M."/>
            <person name="Wayne K.J."/>
            <person name="Tettelin H."/>
            <person name="Glass J.I."/>
            <person name="Rusch D."/>
            <person name="Podicherti R."/>
            <person name="Tsui H.-C.T."/>
            <person name="Winkler M.E."/>
        </authorList>
    </citation>
    <scope>NUCLEOTIDE SEQUENCE</scope>
</reference>
<accession>A0A381XR37</accession>
<proteinExistence type="predicted"/>
<dbReference type="Pfam" id="PF07586">
    <property type="entry name" value="HXXSHH"/>
    <property type="match status" value="1"/>
</dbReference>
<protein>
    <recommendedName>
        <fullName evidence="2">DUF1552 domain-containing protein</fullName>
    </recommendedName>
</protein>
<name>A0A381XR37_9ZZZZ</name>
<dbReference type="EMBL" id="UINC01015927">
    <property type="protein sequence ID" value="SVA66703.1"/>
    <property type="molecule type" value="Genomic_DNA"/>
</dbReference>